<evidence type="ECO:0000313" key="3">
    <source>
        <dbReference type="EMBL" id="VEF11890.1"/>
    </source>
</evidence>
<dbReference type="OrthoDB" id="9800438at2"/>
<dbReference type="InterPro" id="IPR004360">
    <property type="entry name" value="Glyas_Fos-R_dOase_dom"/>
</dbReference>
<organism evidence="3 4">
    <name type="scientific">Pseudomonas fluorescens</name>
    <dbReference type="NCBI Taxonomy" id="294"/>
    <lineage>
        <taxon>Bacteria</taxon>
        <taxon>Pseudomonadati</taxon>
        <taxon>Pseudomonadota</taxon>
        <taxon>Gammaproteobacteria</taxon>
        <taxon>Pseudomonadales</taxon>
        <taxon>Pseudomonadaceae</taxon>
        <taxon>Pseudomonas</taxon>
    </lineage>
</organism>
<feature type="compositionally biased region" description="Basic and acidic residues" evidence="1">
    <location>
        <begin position="138"/>
        <end position="151"/>
    </location>
</feature>
<sequence length="161" mass="17124">MNSFAGSAIDHVGIGVSDISHAQVFYESVLRPLGITLVMSIANEPPCAKPRRLGFGSGGKPFFWVHEAPVPSQGAHIALIATSREAVDAFYAAGIAAGGQDNGAPGIRRNYHSGYYAAYVLAPHDVNLEACSGLMKPDTHLGENARHREVSDDQATSYLYP</sequence>
<accession>A0A3S4NX76</accession>
<dbReference type="AlphaFoldDB" id="A0A3S4NX76"/>
<name>A0A3S4NX76_PSEFL</name>
<dbReference type="SUPFAM" id="SSF54593">
    <property type="entry name" value="Glyoxalase/Bleomycin resistance protein/Dihydroxybiphenyl dioxygenase"/>
    <property type="match status" value="1"/>
</dbReference>
<dbReference type="PANTHER" id="PTHR35006">
    <property type="entry name" value="GLYOXALASE FAMILY PROTEIN (AFU_ORTHOLOGUE AFUA_5G14830)"/>
    <property type="match status" value="1"/>
</dbReference>
<evidence type="ECO:0000313" key="4">
    <source>
        <dbReference type="Proteomes" id="UP000281909"/>
    </source>
</evidence>
<feature type="region of interest" description="Disordered" evidence="1">
    <location>
        <begin position="138"/>
        <end position="161"/>
    </location>
</feature>
<dbReference type="PROSITE" id="PS51819">
    <property type="entry name" value="VOC"/>
    <property type="match status" value="1"/>
</dbReference>
<protein>
    <submittedName>
        <fullName evidence="3">Glyoxalase/bleomycin resistance protein/dioxygenase</fullName>
    </submittedName>
</protein>
<dbReference type="EMBL" id="LR134318">
    <property type="protein sequence ID" value="VEF11890.1"/>
    <property type="molecule type" value="Genomic_DNA"/>
</dbReference>
<keyword evidence="3" id="KW-0560">Oxidoreductase</keyword>
<evidence type="ECO:0000256" key="1">
    <source>
        <dbReference type="SAM" id="MobiDB-lite"/>
    </source>
</evidence>
<dbReference type="InterPro" id="IPR037523">
    <property type="entry name" value="VOC_core"/>
</dbReference>
<dbReference type="GO" id="GO:0051213">
    <property type="term" value="F:dioxygenase activity"/>
    <property type="evidence" value="ECO:0007669"/>
    <property type="project" value="UniProtKB-KW"/>
</dbReference>
<dbReference type="Proteomes" id="UP000281909">
    <property type="component" value="Chromosome"/>
</dbReference>
<gene>
    <name evidence="3" type="ORF">NCTC9428_03517</name>
</gene>
<proteinExistence type="predicted"/>
<dbReference type="PANTHER" id="PTHR35006:SF2">
    <property type="entry name" value="GLYOXALASE FAMILY PROTEIN (AFU_ORTHOLOGUE AFUA_5G14830)"/>
    <property type="match status" value="1"/>
</dbReference>
<dbReference type="Pfam" id="PF00903">
    <property type="entry name" value="Glyoxalase"/>
    <property type="match status" value="1"/>
</dbReference>
<keyword evidence="3" id="KW-0223">Dioxygenase</keyword>
<dbReference type="RefSeq" id="WP_126364780.1">
    <property type="nucleotide sequence ID" value="NZ_LR134318.1"/>
</dbReference>
<dbReference type="CDD" id="cd07262">
    <property type="entry name" value="VOC_like"/>
    <property type="match status" value="1"/>
</dbReference>
<dbReference type="Gene3D" id="3.10.180.10">
    <property type="entry name" value="2,3-Dihydroxybiphenyl 1,2-Dioxygenase, domain 1"/>
    <property type="match status" value="1"/>
</dbReference>
<reference evidence="3 4" key="1">
    <citation type="submission" date="2018-12" db="EMBL/GenBank/DDBJ databases">
        <authorList>
            <consortium name="Pathogen Informatics"/>
        </authorList>
    </citation>
    <scope>NUCLEOTIDE SEQUENCE [LARGE SCALE GENOMIC DNA]</scope>
    <source>
        <strain evidence="3 4">NCTC9428</strain>
    </source>
</reference>
<dbReference type="InterPro" id="IPR029068">
    <property type="entry name" value="Glyas_Bleomycin-R_OHBP_Dase"/>
</dbReference>
<feature type="domain" description="VOC" evidence="2">
    <location>
        <begin position="8"/>
        <end position="133"/>
    </location>
</feature>
<evidence type="ECO:0000259" key="2">
    <source>
        <dbReference type="PROSITE" id="PS51819"/>
    </source>
</evidence>